<dbReference type="InterPro" id="IPR011042">
    <property type="entry name" value="6-blade_b-propeller_TolB-like"/>
</dbReference>
<sequence>MWVGEWQMGGFPPVNDIDSGIYLSPDGRQVSFVKSQNLYRMNSDGSGLTQLTDEKQQPKPDSTQLYWSPDSRKIARMDFFSGDVPMQQISIFNWDGRLLKQWRNPGINWSNANLIWSPDSQRVAYYHTESSQQDIYLYDLAETAPRNLTRKPGEYNQMIWSPDGKQIAFQLKTAQGSTLYVIAVEQTKWIPLMAQTVKDEVENLTWSPNSQQLAFTVMFNLDYSNLYVVNRDGSGLKPLTFGQNAIVSSPAWRP</sequence>
<protein>
    <recommendedName>
        <fullName evidence="5">Dipeptidylpeptidase IV N-terminal domain-containing protein</fullName>
    </recommendedName>
</protein>
<gene>
    <name evidence="3" type="ORF">EWV85_01460</name>
</gene>
<reference evidence="3 4" key="1">
    <citation type="submission" date="2019-01" db="EMBL/GenBank/DDBJ databases">
        <title>Coherence of Microcystis species and biogeography revealed through population genomics.</title>
        <authorList>
            <person name="Perez-Carrascal O.M."/>
            <person name="Terrat Y."/>
            <person name="Giani A."/>
            <person name="Fortin N."/>
            <person name="Tromas N."/>
            <person name="Shapiro B.J."/>
        </authorList>
    </citation>
    <scope>NUCLEOTIDE SEQUENCE [LARGE SCALE GENOMIC DNA]</scope>
    <source>
        <strain evidence="3">Ma_QC_C_20070703_M131</strain>
    </source>
</reference>
<proteinExistence type="inferred from homology"/>
<evidence type="ECO:0000256" key="2">
    <source>
        <dbReference type="SAM" id="MobiDB-lite"/>
    </source>
</evidence>
<dbReference type="Pfam" id="PF07676">
    <property type="entry name" value="PD40"/>
    <property type="match status" value="1"/>
</dbReference>
<feature type="region of interest" description="Disordered" evidence="2">
    <location>
        <begin position="44"/>
        <end position="63"/>
    </location>
</feature>
<dbReference type="Proteomes" id="UP000316443">
    <property type="component" value="Unassembled WGS sequence"/>
</dbReference>
<dbReference type="Gene3D" id="2.140.10.30">
    <property type="entry name" value="Dipeptidylpeptidase IV, N-terminal domain"/>
    <property type="match status" value="1"/>
</dbReference>
<comment type="similarity">
    <text evidence="1">Belongs to the TolB family.</text>
</comment>
<dbReference type="InterPro" id="IPR011659">
    <property type="entry name" value="WD40"/>
</dbReference>
<dbReference type="AlphaFoldDB" id="A0A551YM47"/>
<accession>A0A551YM47</accession>
<evidence type="ECO:0000313" key="4">
    <source>
        <dbReference type="Proteomes" id="UP000316443"/>
    </source>
</evidence>
<dbReference type="PANTHER" id="PTHR36842">
    <property type="entry name" value="PROTEIN TOLB HOMOLOG"/>
    <property type="match status" value="1"/>
</dbReference>
<organism evidence="3 4">
    <name type="scientific">Microcystis aeruginosa Ma_QC_C_20070703_M131</name>
    <dbReference type="NCBI Taxonomy" id="2486263"/>
    <lineage>
        <taxon>Bacteria</taxon>
        <taxon>Bacillati</taxon>
        <taxon>Cyanobacteriota</taxon>
        <taxon>Cyanophyceae</taxon>
        <taxon>Oscillatoriophycideae</taxon>
        <taxon>Chroococcales</taxon>
        <taxon>Microcystaceae</taxon>
        <taxon>Microcystis</taxon>
    </lineage>
</organism>
<comment type="caution">
    <text evidence="3">The sequence shown here is derived from an EMBL/GenBank/DDBJ whole genome shotgun (WGS) entry which is preliminary data.</text>
</comment>
<dbReference type="EMBL" id="SFCA01000018">
    <property type="protein sequence ID" value="TRT62051.1"/>
    <property type="molecule type" value="Genomic_DNA"/>
</dbReference>
<evidence type="ECO:0000313" key="3">
    <source>
        <dbReference type="EMBL" id="TRT62051.1"/>
    </source>
</evidence>
<dbReference type="PANTHER" id="PTHR36842:SF1">
    <property type="entry name" value="PROTEIN TOLB"/>
    <property type="match status" value="1"/>
</dbReference>
<name>A0A551YM47_MICAE</name>
<evidence type="ECO:0008006" key="5">
    <source>
        <dbReference type="Google" id="ProtNLM"/>
    </source>
</evidence>
<dbReference type="SUPFAM" id="SSF69304">
    <property type="entry name" value="Tricorn protease N-terminal domain"/>
    <property type="match status" value="1"/>
</dbReference>
<evidence type="ECO:0000256" key="1">
    <source>
        <dbReference type="ARBA" id="ARBA00009820"/>
    </source>
</evidence>
<dbReference type="Gene3D" id="2.120.10.30">
    <property type="entry name" value="TolB, C-terminal domain"/>
    <property type="match status" value="1"/>
</dbReference>